<accession>I7GJ65</accession>
<feature type="transmembrane region" description="Helical" evidence="1">
    <location>
        <begin position="20"/>
        <end position="43"/>
    </location>
</feature>
<keyword evidence="1" id="KW-0812">Transmembrane</keyword>
<dbReference type="AlphaFoldDB" id="I7GJ65"/>
<proteinExistence type="evidence at transcript level"/>
<protein>
    <submittedName>
        <fullName evidence="2">Macaca fascicularis brain cDNA clone: QmoA-12119, similar to human period homolog 2 (Drosophila) (PER2), transcript variant1, mRNA, RefSeq: NM_022817.1</fullName>
    </submittedName>
</protein>
<name>I7GJ65_MACFA</name>
<organism evidence="2">
    <name type="scientific">Macaca fascicularis</name>
    <name type="common">Crab-eating macaque</name>
    <name type="synonym">Cynomolgus monkey</name>
    <dbReference type="NCBI Taxonomy" id="9541"/>
    <lineage>
        <taxon>Eukaryota</taxon>
        <taxon>Metazoa</taxon>
        <taxon>Chordata</taxon>
        <taxon>Craniata</taxon>
        <taxon>Vertebrata</taxon>
        <taxon>Euteleostomi</taxon>
        <taxon>Mammalia</taxon>
        <taxon>Eutheria</taxon>
        <taxon>Euarchontoglires</taxon>
        <taxon>Primates</taxon>
        <taxon>Haplorrhini</taxon>
        <taxon>Catarrhini</taxon>
        <taxon>Cercopithecidae</taxon>
        <taxon>Cercopithecinae</taxon>
        <taxon>Macaca</taxon>
    </lineage>
</organism>
<sequence>MVRRYPVLTHQGYQVPFSFFFFFFFLHFIFLFFFILVYFIYFLKRSSTLSPGWSAVV</sequence>
<evidence type="ECO:0000313" key="2">
    <source>
        <dbReference type="EMBL" id="BAE91138.1"/>
    </source>
</evidence>
<keyword evidence="1" id="KW-0472">Membrane</keyword>
<dbReference type="EMBL" id="AB174076">
    <property type="protein sequence ID" value="BAE91138.1"/>
    <property type="molecule type" value="mRNA"/>
</dbReference>
<keyword evidence="1" id="KW-1133">Transmembrane helix</keyword>
<evidence type="ECO:0000256" key="1">
    <source>
        <dbReference type="SAM" id="Phobius"/>
    </source>
</evidence>
<reference evidence="2" key="1">
    <citation type="journal article" date="2007" name="PLoS Biol.">
        <title>Rate of evolution in brain-expressed genes in humans and other primates.</title>
        <authorList>
            <person name="Wang H.-Y."/>
            <person name="Chien H.-C."/>
            <person name="Osada N."/>
            <person name="Hashimoto K."/>
            <person name="Sugano S."/>
            <person name="Gojobori T."/>
            <person name="Chou C.-K."/>
            <person name="Tsai S.-F."/>
            <person name="Wu C.-I."/>
            <person name="Shen C.-K.J."/>
        </authorList>
    </citation>
    <scope>NUCLEOTIDE SEQUENCE</scope>
</reference>